<gene>
    <name evidence="1" type="ORF">LSTR_LSTR001478</name>
</gene>
<evidence type="ECO:0000313" key="1">
    <source>
        <dbReference type="EMBL" id="RZF42683.1"/>
    </source>
</evidence>
<dbReference type="EMBL" id="QKKF02014716">
    <property type="protein sequence ID" value="RZF42683.1"/>
    <property type="molecule type" value="Genomic_DNA"/>
</dbReference>
<keyword evidence="2" id="KW-1185">Reference proteome</keyword>
<organism evidence="1 2">
    <name type="scientific">Laodelphax striatellus</name>
    <name type="common">Small brown planthopper</name>
    <name type="synonym">Delphax striatella</name>
    <dbReference type="NCBI Taxonomy" id="195883"/>
    <lineage>
        <taxon>Eukaryota</taxon>
        <taxon>Metazoa</taxon>
        <taxon>Ecdysozoa</taxon>
        <taxon>Arthropoda</taxon>
        <taxon>Hexapoda</taxon>
        <taxon>Insecta</taxon>
        <taxon>Pterygota</taxon>
        <taxon>Neoptera</taxon>
        <taxon>Paraneoptera</taxon>
        <taxon>Hemiptera</taxon>
        <taxon>Auchenorrhyncha</taxon>
        <taxon>Fulgoroidea</taxon>
        <taxon>Delphacidae</taxon>
        <taxon>Criomorphinae</taxon>
        <taxon>Laodelphax</taxon>
    </lineage>
</organism>
<sequence length="161" mass="18370">MHPDVLCETVEVQEITSEESDCVVVNVEDVGMVEQNNDNIINCEMFVGQAAPASSEKKIPKLKHTISPLLRVESKRNKAEDNLAGKRLDALADEKLGLVELQKQVYTQQLQHAQQEHNLKLQLMKEKHQIEMELLLLDKEAKELDIRLKKTSTSNVNIFHF</sequence>
<protein>
    <submittedName>
        <fullName evidence="1">Uncharacterized protein</fullName>
    </submittedName>
</protein>
<evidence type="ECO:0000313" key="2">
    <source>
        <dbReference type="Proteomes" id="UP000291343"/>
    </source>
</evidence>
<dbReference type="SMR" id="A0A482XAE5"/>
<name>A0A482XAE5_LAOST</name>
<comment type="caution">
    <text evidence="1">The sequence shown here is derived from an EMBL/GenBank/DDBJ whole genome shotgun (WGS) entry which is preliminary data.</text>
</comment>
<dbReference type="AlphaFoldDB" id="A0A482XAE5"/>
<reference evidence="1 2" key="1">
    <citation type="journal article" date="2017" name="Gigascience">
        <title>Genome sequence of the small brown planthopper, Laodelphax striatellus.</title>
        <authorList>
            <person name="Zhu J."/>
            <person name="Jiang F."/>
            <person name="Wang X."/>
            <person name="Yang P."/>
            <person name="Bao Y."/>
            <person name="Zhao W."/>
            <person name="Wang W."/>
            <person name="Lu H."/>
            <person name="Wang Q."/>
            <person name="Cui N."/>
            <person name="Li J."/>
            <person name="Chen X."/>
            <person name="Luo L."/>
            <person name="Yu J."/>
            <person name="Kang L."/>
            <person name="Cui F."/>
        </authorList>
    </citation>
    <scope>NUCLEOTIDE SEQUENCE [LARGE SCALE GENOMIC DNA]</scope>
    <source>
        <strain evidence="1">Lst14</strain>
    </source>
</reference>
<proteinExistence type="predicted"/>
<dbReference type="Proteomes" id="UP000291343">
    <property type="component" value="Unassembled WGS sequence"/>
</dbReference>
<dbReference type="InParanoid" id="A0A482XAE5"/>
<accession>A0A482XAE5</accession>